<evidence type="ECO:0000259" key="2">
    <source>
        <dbReference type="PROSITE" id="PS50137"/>
    </source>
</evidence>
<evidence type="ECO:0000313" key="3">
    <source>
        <dbReference type="EMBL" id="PAV22136.1"/>
    </source>
</evidence>
<comment type="caution">
    <text evidence="3">The sequence shown here is derived from an EMBL/GenBank/DDBJ whole genome shotgun (WGS) entry which is preliminary data.</text>
</comment>
<dbReference type="InParanoid" id="A0A286URA8"/>
<feature type="domain" description="DRBM" evidence="2">
    <location>
        <begin position="1"/>
        <end position="67"/>
    </location>
</feature>
<keyword evidence="1" id="KW-0694">RNA-binding</keyword>
<dbReference type="CDD" id="cd00048">
    <property type="entry name" value="DSRM_SF"/>
    <property type="match status" value="1"/>
</dbReference>
<keyword evidence="4" id="KW-1185">Reference proteome</keyword>
<dbReference type="AlphaFoldDB" id="A0A286URA8"/>
<dbReference type="GO" id="GO:0003723">
    <property type="term" value="F:RNA binding"/>
    <property type="evidence" value="ECO:0007669"/>
    <property type="project" value="UniProtKB-UniRule"/>
</dbReference>
<dbReference type="Gene3D" id="3.30.160.20">
    <property type="match status" value="1"/>
</dbReference>
<protein>
    <recommendedName>
        <fullName evidence="2">DRBM domain-containing protein</fullName>
    </recommendedName>
</protein>
<dbReference type="EMBL" id="NBII01000002">
    <property type="protein sequence ID" value="PAV22136.1"/>
    <property type="molecule type" value="Genomic_DNA"/>
</dbReference>
<evidence type="ECO:0000313" key="4">
    <source>
        <dbReference type="Proteomes" id="UP000217199"/>
    </source>
</evidence>
<dbReference type="SUPFAM" id="SSF54768">
    <property type="entry name" value="dsRNA-binding domain-like"/>
    <property type="match status" value="1"/>
</dbReference>
<organism evidence="3 4">
    <name type="scientific">Pyrrhoderma noxium</name>
    <dbReference type="NCBI Taxonomy" id="2282107"/>
    <lineage>
        <taxon>Eukaryota</taxon>
        <taxon>Fungi</taxon>
        <taxon>Dikarya</taxon>
        <taxon>Basidiomycota</taxon>
        <taxon>Agaricomycotina</taxon>
        <taxon>Agaricomycetes</taxon>
        <taxon>Hymenochaetales</taxon>
        <taxon>Hymenochaetaceae</taxon>
        <taxon>Pyrrhoderma</taxon>
    </lineage>
</organism>
<dbReference type="Pfam" id="PF00035">
    <property type="entry name" value="dsrm"/>
    <property type="match status" value="1"/>
</dbReference>
<proteinExistence type="predicted"/>
<dbReference type="InterPro" id="IPR014720">
    <property type="entry name" value="dsRBD_dom"/>
</dbReference>
<reference evidence="3 4" key="1">
    <citation type="journal article" date="2017" name="Mol. Ecol.">
        <title>Comparative and population genomic landscape of Phellinus noxius: A hypervariable fungus causing root rot in trees.</title>
        <authorList>
            <person name="Chung C.L."/>
            <person name="Lee T.J."/>
            <person name="Akiba M."/>
            <person name="Lee H.H."/>
            <person name="Kuo T.H."/>
            <person name="Liu D."/>
            <person name="Ke H.M."/>
            <person name="Yokoi T."/>
            <person name="Roa M.B."/>
            <person name="Lu M.J."/>
            <person name="Chang Y.Y."/>
            <person name="Ann P.J."/>
            <person name="Tsai J.N."/>
            <person name="Chen C.Y."/>
            <person name="Tzean S.S."/>
            <person name="Ota Y."/>
            <person name="Hattori T."/>
            <person name="Sahashi N."/>
            <person name="Liou R.F."/>
            <person name="Kikuchi T."/>
            <person name="Tsai I.J."/>
        </authorList>
    </citation>
    <scope>NUCLEOTIDE SEQUENCE [LARGE SCALE GENOMIC DNA]</scope>
    <source>
        <strain evidence="3 4">FFPRI411160</strain>
    </source>
</reference>
<name>A0A286URA8_9AGAM</name>
<dbReference type="OrthoDB" id="3246846at2759"/>
<dbReference type="Proteomes" id="UP000217199">
    <property type="component" value="Unassembled WGS sequence"/>
</dbReference>
<accession>A0A286URA8</accession>
<dbReference type="PROSITE" id="PS50137">
    <property type="entry name" value="DS_RBD"/>
    <property type="match status" value="1"/>
</dbReference>
<gene>
    <name evidence="3" type="ORF">PNOK_0209300</name>
</gene>
<sequence length="80" mass="9148">MELNNYLQRINQVNLLDDKCEISSGPENNPTWTATLKFRDQIGKGEGRTKAIARDSAAKQLFCLIDRPYHDQLERQQNGA</sequence>
<evidence type="ECO:0000256" key="1">
    <source>
        <dbReference type="PROSITE-ProRule" id="PRU00266"/>
    </source>
</evidence>